<dbReference type="AlphaFoldDB" id="A0A0E3UP80"/>
<dbReference type="RefSeq" id="WP_052633449.1">
    <property type="nucleotide sequence ID" value="NZ_CP011144.1"/>
</dbReference>
<evidence type="ECO:0000256" key="2">
    <source>
        <dbReference type="ARBA" id="ARBA00022448"/>
    </source>
</evidence>
<evidence type="ECO:0000256" key="1">
    <source>
        <dbReference type="ARBA" id="ARBA00005417"/>
    </source>
</evidence>
<dbReference type="EMBL" id="CP011144">
    <property type="protein sequence ID" value="AKC87836.1"/>
    <property type="molecule type" value="Genomic_DNA"/>
</dbReference>
<dbReference type="InterPro" id="IPR050763">
    <property type="entry name" value="ABC_transporter_ATP-binding"/>
</dbReference>
<feature type="domain" description="ABC transporter" evidence="6">
    <location>
        <begin position="4"/>
        <end position="232"/>
    </location>
</feature>
<dbReference type="OrthoDB" id="9804819at2"/>
<evidence type="ECO:0000313" key="8">
    <source>
        <dbReference type="Proteomes" id="UP000033067"/>
    </source>
</evidence>
<dbReference type="PROSITE" id="PS50893">
    <property type="entry name" value="ABC_TRANSPORTER_2"/>
    <property type="match status" value="1"/>
</dbReference>
<dbReference type="PATRIC" id="fig|314722.6.peg.3200"/>
<dbReference type="GO" id="GO:0016887">
    <property type="term" value="F:ATP hydrolysis activity"/>
    <property type="evidence" value="ECO:0007669"/>
    <property type="project" value="InterPro"/>
</dbReference>
<keyword evidence="2" id="KW-0813">Transport</keyword>
<protein>
    <submittedName>
        <fullName evidence="7">ABC transporter</fullName>
    </submittedName>
</protein>
<comment type="similarity">
    <text evidence="1">Belongs to the ABC transporter superfamily.</text>
</comment>
<gene>
    <name evidence="7" type="ORF">WQ53_14775</name>
</gene>
<dbReference type="PANTHER" id="PTHR42711">
    <property type="entry name" value="ABC TRANSPORTER ATP-BINDING PROTEIN"/>
    <property type="match status" value="1"/>
</dbReference>
<evidence type="ECO:0000259" key="6">
    <source>
        <dbReference type="PROSITE" id="PS50893"/>
    </source>
</evidence>
<evidence type="ECO:0000256" key="5">
    <source>
        <dbReference type="ARBA" id="ARBA00022840"/>
    </source>
</evidence>
<dbReference type="SUPFAM" id="SSF52540">
    <property type="entry name" value="P-loop containing nucleoside triphosphate hydrolases"/>
    <property type="match status" value="1"/>
</dbReference>
<dbReference type="InterPro" id="IPR003593">
    <property type="entry name" value="AAA+_ATPase"/>
</dbReference>
<dbReference type="PANTHER" id="PTHR42711:SF5">
    <property type="entry name" value="ABC TRANSPORTER ATP-BINDING PROTEIN NATA"/>
    <property type="match status" value="1"/>
</dbReference>
<dbReference type="KEGG" id="psuw:WQ53_14775"/>
<dbReference type="Gene3D" id="3.40.50.300">
    <property type="entry name" value="P-loop containing nucleotide triphosphate hydrolases"/>
    <property type="match status" value="1"/>
</dbReference>
<sequence>MTATRHIEMRGVTKAFRFFTLQDLWLDLEPGQVLGFVGPNGAGKSTTIRMAMGMLAPDAGEIRVLGCPMPEAQAVAKRDIGYVSADMRLMPNATLGWHMTLVSSIYPDWDADYAARLIRRFNLRPAQTARSLSHGEHIKATLLLALARRPRLLILDEPTTGLDPVARHELLTEFMDVLRDERRSILFSSHNTVDVERISDRITFLDRGRIVDSGDKEEFLERWRRIEVQLAPGATLPELPDIVGHACDGHFHTLTTNRFDERQLAQLGPAVRHVQRMSLEEIFVANVMHHREARGQ</sequence>
<dbReference type="CDD" id="cd03230">
    <property type="entry name" value="ABC_DR_subfamily_A"/>
    <property type="match status" value="1"/>
</dbReference>
<reference evidence="7 8" key="1">
    <citation type="journal article" date="2015" name="Genome Announc.">
        <title>Complete Genome Sequence of Pseudoxanthomonas suwonensis Strain J1, a Cellulose-Degrading Bacterium Isolated from Leaf- and Wood-Enriched Soil.</title>
        <authorList>
            <person name="Hou L."/>
            <person name="Jiang J."/>
            <person name="Xu Z."/>
            <person name="Zhou Y."/>
            <person name="Leung F.C."/>
        </authorList>
    </citation>
    <scope>NUCLEOTIDE SEQUENCE [LARGE SCALE GENOMIC DNA]</scope>
    <source>
        <strain evidence="7 8">J1</strain>
    </source>
</reference>
<organism evidence="7 8">
    <name type="scientific">Pseudoxanthomonas suwonensis</name>
    <dbReference type="NCBI Taxonomy" id="314722"/>
    <lineage>
        <taxon>Bacteria</taxon>
        <taxon>Pseudomonadati</taxon>
        <taxon>Pseudomonadota</taxon>
        <taxon>Gammaproteobacteria</taxon>
        <taxon>Lysobacterales</taxon>
        <taxon>Lysobacteraceae</taxon>
        <taxon>Pseudoxanthomonas</taxon>
    </lineage>
</organism>
<dbReference type="InterPro" id="IPR027417">
    <property type="entry name" value="P-loop_NTPase"/>
</dbReference>
<keyword evidence="3" id="KW-0536">Nodulation</keyword>
<dbReference type="Proteomes" id="UP000033067">
    <property type="component" value="Chromosome"/>
</dbReference>
<keyword evidence="8" id="KW-1185">Reference proteome</keyword>
<dbReference type="GO" id="GO:0005524">
    <property type="term" value="F:ATP binding"/>
    <property type="evidence" value="ECO:0007669"/>
    <property type="project" value="UniProtKB-KW"/>
</dbReference>
<evidence type="ECO:0000256" key="3">
    <source>
        <dbReference type="ARBA" id="ARBA00022458"/>
    </source>
</evidence>
<evidence type="ECO:0000256" key="4">
    <source>
        <dbReference type="ARBA" id="ARBA00022741"/>
    </source>
</evidence>
<dbReference type="Pfam" id="PF00005">
    <property type="entry name" value="ABC_tran"/>
    <property type="match status" value="1"/>
</dbReference>
<name>A0A0E3UP80_9GAMM</name>
<keyword evidence="4" id="KW-0547">Nucleotide-binding</keyword>
<dbReference type="InterPro" id="IPR003439">
    <property type="entry name" value="ABC_transporter-like_ATP-bd"/>
</dbReference>
<keyword evidence="5" id="KW-0067">ATP-binding</keyword>
<dbReference type="SMART" id="SM00382">
    <property type="entry name" value="AAA"/>
    <property type="match status" value="1"/>
</dbReference>
<evidence type="ECO:0000313" key="7">
    <source>
        <dbReference type="EMBL" id="AKC87836.1"/>
    </source>
</evidence>
<proteinExistence type="inferred from homology"/>
<accession>A0A0E3UP80</accession>